<accession>A0A0A0LC02</accession>
<reference evidence="9 10" key="3">
    <citation type="journal article" date="2010" name="BMC Genomics">
        <title>Transcriptome sequencing and comparative analysis of cucumber flowers with different sex types.</title>
        <authorList>
            <person name="Guo S."/>
            <person name="Zheng Y."/>
            <person name="Joung J.G."/>
            <person name="Liu S."/>
            <person name="Zhang Z."/>
            <person name="Crasta O.R."/>
            <person name="Sobral B.W."/>
            <person name="Xu Y."/>
            <person name="Huang S."/>
            <person name="Fei Z."/>
        </authorList>
    </citation>
    <scope>NUCLEOTIDE SEQUENCE [LARGE SCALE GENOMIC DNA]</scope>
    <source>
        <strain evidence="10">cv. 9930</strain>
    </source>
</reference>
<dbReference type="GO" id="GO:0003700">
    <property type="term" value="F:DNA-binding transcription factor activity"/>
    <property type="evidence" value="ECO:0007669"/>
    <property type="project" value="InterPro"/>
</dbReference>
<dbReference type="EMBL" id="CM002924">
    <property type="protein sequence ID" value="KGN57556.1"/>
    <property type="molecule type" value="Genomic_DNA"/>
</dbReference>
<evidence type="ECO:0000313" key="9">
    <source>
        <dbReference type="EMBL" id="KGN57556.1"/>
    </source>
</evidence>
<keyword evidence="4" id="KW-0804">Transcription</keyword>
<gene>
    <name evidence="9" type="ORF">Csa_3G212490</name>
</gene>
<reference evidence="9 10" key="1">
    <citation type="journal article" date="2009" name="Nat. Genet.">
        <title>The genome of the cucumber, Cucumis sativus L.</title>
        <authorList>
            <person name="Huang S."/>
            <person name="Li R."/>
            <person name="Zhang Z."/>
            <person name="Li L."/>
            <person name="Gu X."/>
            <person name="Fan W."/>
            <person name="Lucas W.J."/>
            <person name="Wang X."/>
            <person name="Xie B."/>
            <person name="Ni P."/>
            <person name="Ren Y."/>
            <person name="Zhu H."/>
            <person name="Li J."/>
            <person name="Lin K."/>
            <person name="Jin W."/>
            <person name="Fei Z."/>
            <person name="Li G."/>
            <person name="Staub J."/>
            <person name="Kilian A."/>
            <person name="van der Vossen E.A."/>
            <person name="Wu Y."/>
            <person name="Guo J."/>
            <person name="He J."/>
            <person name="Jia Z."/>
            <person name="Ren Y."/>
            <person name="Tian G."/>
            <person name="Lu Y."/>
            <person name="Ruan J."/>
            <person name="Qian W."/>
            <person name="Wang M."/>
            <person name="Huang Q."/>
            <person name="Li B."/>
            <person name="Xuan Z."/>
            <person name="Cao J."/>
            <person name="Asan"/>
            <person name="Wu Z."/>
            <person name="Zhang J."/>
            <person name="Cai Q."/>
            <person name="Bai Y."/>
            <person name="Zhao B."/>
            <person name="Han Y."/>
            <person name="Li Y."/>
            <person name="Li X."/>
            <person name="Wang S."/>
            <person name="Shi Q."/>
            <person name="Liu S."/>
            <person name="Cho W.K."/>
            <person name="Kim J.Y."/>
            <person name="Xu Y."/>
            <person name="Heller-Uszynska K."/>
            <person name="Miao H."/>
            <person name="Cheng Z."/>
            <person name="Zhang S."/>
            <person name="Wu J."/>
            <person name="Yang Y."/>
            <person name="Kang H."/>
            <person name="Li M."/>
            <person name="Liang H."/>
            <person name="Ren X."/>
            <person name="Shi Z."/>
            <person name="Wen M."/>
            <person name="Jian M."/>
            <person name="Yang H."/>
            <person name="Zhang G."/>
            <person name="Yang Z."/>
            <person name="Chen R."/>
            <person name="Liu S."/>
            <person name="Li J."/>
            <person name="Ma L."/>
            <person name="Liu H."/>
            <person name="Zhou Y."/>
            <person name="Zhao J."/>
            <person name="Fang X."/>
            <person name="Li G."/>
            <person name="Fang L."/>
            <person name="Li Y."/>
            <person name="Liu D."/>
            <person name="Zheng H."/>
            <person name="Zhang Y."/>
            <person name="Qin N."/>
            <person name="Li Z."/>
            <person name="Yang G."/>
            <person name="Yang S."/>
            <person name="Bolund L."/>
            <person name="Kristiansen K."/>
            <person name="Zheng H."/>
            <person name="Li S."/>
            <person name="Zhang X."/>
            <person name="Yang H."/>
            <person name="Wang J."/>
            <person name="Sun R."/>
            <person name="Zhang B."/>
            <person name="Jiang S."/>
            <person name="Wang J."/>
            <person name="Du Y."/>
            <person name="Li S."/>
        </authorList>
    </citation>
    <scope>NUCLEOTIDE SEQUENCE [LARGE SCALE GENOMIC DNA]</scope>
    <source>
        <strain evidence="10">cv. 9930</strain>
    </source>
</reference>
<name>A0A0A0LC02_CUCSA</name>
<keyword evidence="6" id="KW-0175">Coiled coil</keyword>
<evidence type="ECO:0000259" key="8">
    <source>
        <dbReference type="PROSITE" id="PS50811"/>
    </source>
</evidence>
<feature type="region of interest" description="Disordered" evidence="7">
    <location>
        <begin position="160"/>
        <end position="201"/>
    </location>
</feature>
<sequence length="500" mass="56473">MEIDLSLKIDHHKEEHHHHHLIKHQKNDQQQRQDDHDREEEGEGEGEEEEEEEIDIDHHVVPSTTSGLKVFLPHNNTNVGEISELQMEMDRIKEENKALRKAVEQTMKDYYDLEMKIGFFQQNNNLNNKLECDHNFLSFHGNENKRHEELTKHDLELGEMAKKKRRVGSASKEDEMRESELGLSLGLHTKNSNDDLEQEDNDRELLIEEERREIKNKENSIIMSNFNSIQNKPQRPELQAMAPPQNRKARVSVRARCESATMNDGCQWRKYGQKIAKGNPCPRAYYRCTVAPGCPVRKQVQRCLEDMSILITTYEGTHNHPLPVGATAMASTASAASASFMLLDSSNTNNTNLSNSLHLNPNILNSSSPSFLQTQNPTNHLFTPLFPTSSTSHFPHSFYHSNFQPNHLVGPLDRRTWKPTDDNKPPPFTPDAVSAIASDPKFRVAVAAAISSLINKENEHMTTSMTGETVTDGKGGGGSDSDSGNKKWVVESLSSKSNGN</sequence>
<dbReference type="FunFam" id="2.20.25.80:FF:000002">
    <property type="entry name" value="probable WRKY transcription factor 31"/>
    <property type="match status" value="1"/>
</dbReference>
<dbReference type="OrthoDB" id="779182at2759"/>
<dbReference type="Gene3D" id="2.20.25.80">
    <property type="entry name" value="WRKY domain"/>
    <property type="match status" value="1"/>
</dbReference>
<dbReference type="PROSITE" id="PS50811">
    <property type="entry name" value="WRKY"/>
    <property type="match status" value="1"/>
</dbReference>
<feature type="region of interest" description="Disordered" evidence="7">
    <location>
        <begin position="458"/>
        <end position="500"/>
    </location>
</feature>
<evidence type="ECO:0000256" key="2">
    <source>
        <dbReference type="ARBA" id="ARBA00023015"/>
    </source>
</evidence>
<dbReference type="InterPro" id="IPR036576">
    <property type="entry name" value="WRKY_dom_sf"/>
</dbReference>
<keyword evidence="3" id="KW-0238">DNA-binding</keyword>
<dbReference type="SMART" id="SM00774">
    <property type="entry name" value="WRKY"/>
    <property type="match status" value="1"/>
</dbReference>
<evidence type="ECO:0000256" key="6">
    <source>
        <dbReference type="SAM" id="Coils"/>
    </source>
</evidence>
<dbReference type="GO" id="GO:0005634">
    <property type="term" value="C:nucleus"/>
    <property type="evidence" value="ECO:0007669"/>
    <property type="project" value="UniProtKB-SubCell"/>
</dbReference>
<dbReference type="Pfam" id="PF03106">
    <property type="entry name" value="WRKY"/>
    <property type="match status" value="1"/>
</dbReference>
<feature type="region of interest" description="Disordered" evidence="7">
    <location>
        <begin position="227"/>
        <end position="247"/>
    </location>
</feature>
<dbReference type="PANTHER" id="PTHR31429">
    <property type="entry name" value="WRKY TRANSCRIPTION FACTOR 36-RELATED"/>
    <property type="match status" value="1"/>
</dbReference>
<keyword evidence="2" id="KW-0805">Transcription regulation</keyword>
<comment type="subcellular location">
    <subcellularLocation>
        <location evidence="1">Nucleus</location>
    </subcellularLocation>
</comment>
<evidence type="ECO:0000256" key="5">
    <source>
        <dbReference type="ARBA" id="ARBA00023242"/>
    </source>
</evidence>
<evidence type="ECO:0000256" key="4">
    <source>
        <dbReference type="ARBA" id="ARBA00023163"/>
    </source>
</evidence>
<protein>
    <recommendedName>
        <fullName evidence="8">WRKY domain-containing protein</fullName>
    </recommendedName>
</protein>
<feature type="compositionally biased region" description="Basic residues" evidence="7">
    <location>
        <begin position="14"/>
        <end position="24"/>
    </location>
</feature>
<dbReference type="PANTHER" id="PTHR31429:SF54">
    <property type="entry name" value="WRKY TRANSCRIPTION FACTOR 9-RELATED"/>
    <property type="match status" value="1"/>
</dbReference>
<dbReference type="InterPro" id="IPR044810">
    <property type="entry name" value="WRKY_plant"/>
</dbReference>
<evidence type="ECO:0000256" key="1">
    <source>
        <dbReference type="ARBA" id="ARBA00004123"/>
    </source>
</evidence>
<evidence type="ECO:0000256" key="7">
    <source>
        <dbReference type="SAM" id="MobiDB-lite"/>
    </source>
</evidence>
<reference evidence="9 10" key="4">
    <citation type="journal article" date="2011" name="BMC Genomics">
        <title>RNA-Seq improves annotation of protein-coding genes in the cucumber genome.</title>
        <authorList>
            <person name="Li Z."/>
            <person name="Zhang Z."/>
            <person name="Yan P."/>
            <person name="Huang S."/>
            <person name="Fei Z."/>
            <person name="Lin K."/>
        </authorList>
    </citation>
    <scope>NUCLEOTIDE SEQUENCE [LARGE SCALE GENOMIC DNA]</scope>
    <source>
        <strain evidence="10">cv. 9930</strain>
    </source>
</reference>
<reference evidence="9 10" key="2">
    <citation type="journal article" date="2009" name="PLoS ONE">
        <title>An integrated genetic and cytogenetic map of the cucumber genome.</title>
        <authorList>
            <person name="Ren Y."/>
            <person name="Zhang Z."/>
            <person name="Liu J."/>
            <person name="Staub J.E."/>
            <person name="Han Y."/>
            <person name="Cheng Z."/>
            <person name="Li X."/>
            <person name="Lu J."/>
            <person name="Miao H."/>
            <person name="Kang H."/>
            <person name="Xie B."/>
            <person name="Gu X."/>
            <person name="Wang X."/>
            <person name="Du Y."/>
            <person name="Jin W."/>
            <person name="Huang S."/>
        </authorList>
    </citation>
    <scope>NUCLEOTIDE SEQUENCE [LARGE SCALE GENOMIC DNA]</scope>
    <source>
        <strain evidence="10">cv. 9930</strain>
    </source>
</reference>
<feature type="compositionally biased region" description="Basic and acidic residues" evidence="7">
    <location>
        <begin position="171"/>
        <end position="180"/>
    </location>
</feature>
<feature type="coiled-coil region" evidence="6">
    <location>
        <begin position="82"/>
        <end position="109"/>
    </location>
</feature>
<dbReference type="GO" id="GO:0043565">
    <property type="term" value="F:sequence-specific DNA binding"/>
    <property type="evidence" value="ECO:0007669"/>
    <property type="project" value="InterPro"/>
</dbReference>
<feature type="compositionally biased region" description="Basic and acidic residues" evidence="7">
    <location>
        <begin position="1"/>
        <end position="13"/>
    </location>
</feature>
<evidence type="ECO:0000313" key="10">
    <source>
        <dbReference type="Proteomes" id="UP000029981"/>
    </source>
</evidence>
<evidence type="ECO:0000256" key="3">
    <source>
        <dbReference type="ARBA" id="ARBA00023125"/>
    </source>
</evidence>
<dbReference type="Gramene" id="KGN57556">
    <property type="protein sequence ID" value="KGN57556"/>
    <property type="gene ID" value="Csa_3G212490"/>
</dbReference>
<dbReference type="SUPFAM" id="SSF118290">
    <property type="entry name" value="WRKY DNA-binding domain"/>
    <property type="match status" value="1"/>
</dbReference>
<proteinExistence type="predicted"/>
<feature type="domain" description="WRKY" evidence="8">
    <location>
        <begin position="257"/>
        <end position="323"/>
    </location>
</feature>
<organism evidence="9 10">
    <name type="scientific">Cucumis sativus</name>
    <name type="common">Cucumber</name>
    <dbReference type="NCBI Taxonomy" id="3659"/>
    <lineage>
        <taxon>Eukaryota</taxon>
        <taxon>Viridiplantae</taxon>
        <taxon>Streptophyta</taxon>
        <taxon>Embryophyta</taxon>
        <taxon>Tracheophyta</taxon>
        <taxon>Spermatophyta</taxon>
        <taxon>Magnoliopsida</taxon>
        <taxon>eudicotyledons</taxon>
        <taxon>Gunneridae</taxon>
        <taxon>Pentapetalae</taxon>
        <taxon>rosids</taxon>
        <taxon>fabids</taxon>
        <taxon>Cucurbitales</taxon>
        <taxon>Cucurbitaceae</taxon>
        <taxon>Benincaseae</taxon>
        <taxon>Cucumis</taxon>
    </lineage>
</organism>
<keyword evidence="5" id="KW-0539">Nucleus</keyword>
<dbReference type="STRING" id="3659.A0A0A0LC02"/>
<dbReference type="AlphaFoldDB" id="A0A0A0LC02"/>
<dbReference type="Proteomes" id="UP000029981">
    <property type="component" value="Chromosome 3"/>
</dbReference>
<feature type="compositionally biased region" description="Acidic residues" evidence="7">
    <location>
        <begin position="37"/>
        <end position="55"/>
    </location>
</feature>
<dbReference type="OMA" id="NCPRAYY"/>
<feature type="compositionally biased region" description="Basic and acidic residues" evidence="7">
    <location>
        <begin position="25"/>
        <end position="36"/>
    </location>
</feature>
<keyword evidence="10" id="KW-1185">Reference proteome</keyword>
<dbReference type="eggNOG" id="ENOG502QU92">
    <property type="taxonomic scope" value="Eukaryota"/>
</dbReference>
<dbReference type="InterPro" id="IPR003657">
    <property type="entry name" value="WRKY_dom"/>
</dbReference>
<feature type="region of interest" description="Disordered" evidence="7">
    <location>
        <begin position="1"/>
        <end position="55"/>
    </location>
</feature>